<name>A0A5J5A3L0_9ASTE</name>
<keyword evidence="3" id="KW-1185">Reference proteome</keyword>
<dbReference type="AlphaFoldDB" id="A0A5J5A3L0"/>
<protein>
    <submittedName>
        <fullName evidence="2">Uncharacterized protein</fullName>
    </submittedName>
</protein>
<evidence type="ECO:0000313" key="3">
    <source>
        <dbReference type="Proteomes" id="UP000325577"/>
    </source>
</evidence>
<feature type="region of interest" description="Disordered" evidence="1">
    <location>
        <begin position="1"/>
        <end position="67"/>
    </location>
</feature>
<evidence type="ECO:0000313" key="2">
    <source>
        <dbReference type="EMBL" id="KAA8525685.1"/>
    </source>
</evidence>
<gene>
    <name evidence="2" type="ORF">F0562_007540</name>
</gene>
<accession>A0A5J5A3L0</accession>
<dbReference type="EMBL" id="CM018046">
    <property type="protein sequence ID" value="KAA8525685.1"/>
    <property type="molecule type" value="Genomic_DNA"/>
</dbReference>
<evidence type="ECO:0000256" key="1">
    <source>
        <dbReference type="SAM" id="MobiDB-lite"/>
    </source>
</evidence>
<sequence length="109" mass="12242">MLQKSIEPTEIPTPFATAPSSHPYHNSRDETPKPTHRNLLQQQNGEIYPSPLRQQQPRWRTKLGTPCSGNNSSALAMGIWELRVLELPVALGAAVSRSDVQLWTDLDDR</sequence>
<organism evidence="2 3">
    <name type="scientific">Nyssa sinensis</name>
    <dbReference type="NCBI Taxonomy" id="561372"/>
    <lineage>
        <taxon>Eukaryota</taxon>
        <taxon>Viridiplantae</taxon>
        <taxon>Streptophyta</taxon>
        <taxon>Embryophyta</taxon>
        <taxon>Tracheophyta</taxon>
        <taxon>Spermatophyta</taxon>
        <taxon>Magnoliopsida</taxon>
        <taxon>eudicotyledons</taxon>
        <taxon>Gunneridae</taxon>
        <taxon>Pentapetalae</taxon>
        <taxon>asterids</taxon>
        <taxon>Cornales</taxon>
        <taxon>Nyssaceae</taxon>
        <taxon>Nyssa</taxon>
    </lineage>
</organism>
<reference evidence="2 3" key="1">
    <citation type="submission" date="2019-09" db="EMBL/GenBank/DDBJ databases">
        <title>A chromosome-level genome assembly of the Chinese tupelo Nyssa sinensis.</title>
        <authorList>
            <person name="Yang X."/>
            <person name="Kang M."/>
            <person name="Yang Y."/>
            <person name="Xiong H."/>
            <person name="Wang M."/>
            <person name="Zhang Z."/>
            <person name="Wang Z."/>
            <person name="Wu H."/>
            <person name="Ma T."/>
            <person name="Liu J."/>
            <person name="Xi Z."/>
        </authorList>
    </citation>
    <scope>NUCLEOTIDE SEQUENCE [LARGE SCALE GENOMIC DNA]</scope>
    <source>
        <strain evidence="2">J267</strain>
        <tissue evidence="2">Leaf</tissue>
    </source>
</reference>
<proteinExistence type="predicted"/>
<dbReference type="Proteomes" id="UP000325577">
    <property type="component" value="Linkage Group LG3"/>
</dbReference>